<dbReference type="InterPro" id="IPR003018">
    <property type="entry name" value="GAF"/>
</dbReference>
<dbReference type="Pfam" id="PF01590">
    <property type="entry name" value="GAF"/>
    <property type="match status" value="1"/>
</dbReference>
<dbReference type="Proteomes" id="UP000603865">
    <property type="component" value="Unassembled WGS sequence"/>
</dbReference>
<dbReference type="InterPro" id="IPR029016">
    <property type="entry name" value="GAF-like_dom_sf"/>
</dbReference>
<feature type="domain" description="GGDEF" evidence="1">
    <location>
        <begin position="380"/>
        <end position="503"/>
    </location>
</feature>
<evidence type="ECO:0000259" key="1">
    <source>
        <dbReference type="PROSITE" id="PS50887"/>
    </source>
</evidence>
<gene>
    <name evidence="2" type="ORF">GCM10008957_33470</name>
</gene>
<proteinExistence type="predicted"/>
<dbReference type="PROSITE" id="PS50887">
    <property type="entry name" value="GGDEF"/>
    <property type="match status" value="1"/>
</dbReference>
<dbReference type="SMART" id="SM00267">
    <property type="entry name" value="GGDEF"/>
    <property type="match status" value="1"/>
</dbReference>
<dbReference type="PANTHER" id="PTHR43102">
    <property type="entry name" value="SLR1143 PROTEIN"/>
    <property type="match status" value="1"/>
</dbReference>
<evidence type="ECO:0000313" key="3">
    <source>
        <dbReference type="Proteomes" id="UP000603865"/>
    </source>
</evidence>
<dbReference type="CDD" id="cd01949">
    <property type="entry name" value="GGDEF"/>
    <property type="match status" value="1"/>
</dbReference>
<dbReference type="EMBL" id="BMQL01000021">
    <property type="protein sequence ID" value="GGR18009.1"/>
    <property type="molecule type" value="Genomic_DNA"/>
</dbReference>
<sequence length="508" mass="55448">MTSAPLPPHEYARLLALARYEILDTPPEAVFDRVTRLAAHLLGTPAAFLNFVDQHRQWGKAAVGIRGTNADREHSFCAWTILQDTPMVVENAHLDPRFHDNPMVRGEPHIHMYAGAPLTTPSGHRIGTLCVMDTQDHPLKPTDLQALQDLADTVVSELELRLNALSLQRELGAQAQYVQELRRTLEQARVLEGVNSLMTLELDPEHMTLLAAGLLRDALSSDYTGLLVLEGNEVRILASESHPDPSPAFAGLQPQLSGGITRTLRTSRKPLYVEAYPQHPHALPAVIAAGVGQMAWVPLGTRGATTSLLIAARLQHNPVTQWRGSDRALLEAAGRSIASALDRQDVTRVAVQQARQDPLTSLLNRRAFEEDLPRWTEGGQGLTLAMLDLDGFKAVNDREGHAQGDRVLRVFASALSAALDEPARLYRLGGDEFVILLPSTEEEDVLERVDVAFLAARQVAGLTGVSVGMAHSDEGAGPVLLDLADARMYASKQRKQTLRLAEQVIPSS</sequence>
<dbReference type="Gene3D" id="3.30.450.40">
    <property type="match status" value="2"/>
</dbReference>
<dbReference type="SUPFAM" id="SSF55781">
    <property type="entry name" value="GAF domain-like"/>
    <property type="match status" value="2"/>
</dbReference>
<evidence type="ECO:0000313" key="2">
    <source>
        <dbReference type="EMBL" id="GGR18009.1"/>
    </source>
</evidence>
<keyword evidence="3" id="KW-1185">Reference proteome</keyword>
<dbReference type="InterPro" id="IPR029787">
    <property type="entry name" value="Nucleotide_cyclase"/>
</dbReference>
<dbReference type="AlphaFoldDB" id="A0A918CDV8"/>
<comment type="caution">
    <text evidence="2">The sequence shown here is derived from an EMBL/GenBank/DDBJ whole genome shotgun (WGS) entry which is preliminary data.</text>
</comment>
<dbReference type="NCBIfam" id="TIGR00254">
    <property type="entry name" value="GGDEF"/>
    <property type="match status" value="1"/>
</dbReference>
<reference evidence="2" key="2">
    <citation type="submission" date="2020-09" db="EMBL/GenBank/DDBJ databases">
        <authorList>
            <person name="Sun Q."/>
            <person name="Ohkuma M."/>
        </authorList>
    </citation>
    <scope>NUCLEOTIDE SEQUENCE</scope>
    <source>
        <strain evidence="2">JCM 31311</strain>
    </source>
</reference>
<protein>
    <submittedName>
        <fullName evidence="2">Diguanylate cyclase</fullName>
    </submittedName>
</protein>
<organism evidence="2 3">
    <name type="scientific">Deinococcus ruber</name>
    <dbReference type="NCBI Taxonomy" id="1848197"/>
    <lineage>
        <taxon>Bacteria</taxon>
        <taxon>Thermotogati</taxon>
        <taxon>Deinococcota</taxon>
        <taxon>Deinococci</taxon>
        <taxon>Deinococcales</taxon>
        <taxon>Deinococcaceae</taxon>
        <taxon>Deinococcus</taxon>
    </lineage>
</organism>
<accession>A0A918CDV8</accession>
<dbReference type="InterPro" id="IPR043128">
    <property type="entry name" value="Rev_trsase/Diguanyl_cyclase"/>
</dbReference>
<dbReference type="Pfam" id="PF00990">
    <property type="entry name" value="GGDEF"/>
    <property type="match status" value="1"/>
</dbReference>
<dbReference type="SMART" id="SM00065">
    <property type="entry name" value="GAF"/>
    <property type="match status" value="1"/>
</dbReference>
<dbReference type="Gene3D" id="3.30.70.270">
    <property type="match status" value="1"/>
</dbReference>
<name>A0A918CDV8_9DEIO</name>
<dbReference type="RefSeq" id="WP_189091660.1">
    <property type="nucleotide sequence ID" value="NZ_BMQL01000021.1"/>
</dbReference>
<dbReference type="PANTHER" id="PTHR43102:SF2">
    <property type="entry name" value="GAF DOMAIN-CONTAINING PROTEIN"/>
    <property type="match status" value="1"/>
</dbReference>
<reference evidence="2" key="1">
    <citation type="journal article" date="2014" name="Int. J. Syst. Evol. Microbiol.">
        <title>Complete genome sequence of Corynebacterium casei LMG S-19264T (=DSM 44701T), isolated from a smear-ripened cheese.</title>
        <authorList>
            <consortium name="US DOE Joint Genome Institute (JGI-PGF)"/>
            <person name="Walter F."/>
            <person name="Albersmeier A."/>
            <person name="Kalinowski J."/>
            <person name="Ruckert C."/>
        </authorList>
    </citation>
    <scope>NUCLEOTIDE SEQUENCE</scope>
    <source>
        <strain evidence="2">JCM 31311</strain>
    </source>
</reference>
<dbReference type="InterPro" id="IPR000160">
    <property type="entry name" value="GGDEF_dom"/>
</dbReference>
<dbReference type="SUPFAM" id="SSF55073">
    <property type="entry name" value="Nucleotide cyclase"/>
    <property type="match status" value="1"/>
</dbReference>